<gene>
    <name evidence="6" type="ORF">WJX84_010681</name>
</gene>
<comment type="similarity">
    <text evidence="2">Belongs to the NOP16 family.</text>
</comment>
<feature type="region of interest" description="Disordered" evidence="5">
    <location>
        <begin position="49"/>
        <end position="82"/>
    </location>
</feature>
<dbReference type="GO" id="GO:0042273">
    <property type="term" value="P:ribosomal large subunit biogenesis"/>
    <property type="evidence" value="ECO:0007669"/>
    <property type="project" value="TreeGrafter"/>
</dbReference>
<keyword evidence="7" id="KW-1185">Reference proteome</keyword>
<comment type="subcellular location">
    <subcellularLocation>
        <location evidence="1">Nucleus</location>
        <location evidence="1">Nucleolus</location>
    </subcellularLocation>
</comment>
<dbReference type="PANTHER" id="PTHR13243:SF1">
    <property type="entry name" value="NUCLEOLAR PROTEIN 16"/>
    <property type="match status" value="1"/>
</dbReference>
<name>A0AAW1TC00_9CHLO</name>
<protein>
    <recommendedName>
        <fullName evidence="3">Nucleolar protein 16</fullName>
    </recommendedName>
</protein>
<comment type="caution">
    <text evidence="6">The sequence shown here is derived from an EMBL/GenBank/DDBJ whole genome shotgun (WGS) entry which is preliminary data.</text>
</comment>
<proteinExistence type="inferred from homology"/>
<reference evidence="6 7" key="1">
    <citation type="journal article" date="2024" name="Nat. Commun.">
        <title>Phylogenomics reveals the evolutionary origins of lichenization in chlorophyte algae.</title>
        <authorList>
            <person name="Puginier C."/>
            <person name="Libourel C."/>
            <person name="Otte J."/>
            <person name="Skaloud P."/>
            <person name="Haon M."/>
            <person name="Grisel S."/>
            <person name="Petersen M."/>
            <person name="Berrin J.G."/>
            <person name="Delaux P.M."/>
            <person name="Dal Grande F."/>
            <person name="Keller J."/>
        </authorList>
    </citation>
    <scope>NUCLEOTIDE SEQUENCE [LARGE SCALE GENOMIC DNA]</scope>
    <source>
        <strain evidence="6 7">SAG 2523</strain>
    </source>
</reference>
<dbReference type="Proteomes" id="UP001485043">
    <property type="component" value="Unassembled WGS sequence"/>
</dbReference>
<dbReference type="Pfam" id="PF09420">
    <property type="entry name" value="Nop16"/>
    <property type="match status" value="1"/>
</dbReference>
<dbReference type="PANTHER" id="PTHR13243">
    <property type="entry name" value="HSPC111 PROTEIN-RELATED"/>
    <property type="match status" value="1"/>
</dbReference>
<dbReference type="InterPro" id="IPR019002">
    <property type="entry name" value="Ribosome_biogenesis_Nop16"/>
</dbReference>
<evidence type="ECO:0000313" key="6">
    <source>
        <dbReference type="EMBL" id="KAK9866448.1"/>
    </source>
</evidence>
<dbReference type="EMBL" id="JALJOV010000162">
    <property type="protein sequence ID" value="KAK9866448.1"/>
    <property type="molecule type" value="Genomic_DNA"/>
</dbReference>
<evidence type="ECO:0000256" key="2">
    <source>
        <dbReference type="ARBA" id="ARBA00008479"/>
    </source>
</evidence>
<keyword evidence="4" id="KW-0539">Nucleus</keyword>
<dbReference type="GO" id="GO:0005730">
    <property type="term" value="C:nucleolus"/>
    <property type="evidence" value="ECO:0007669"/>
    <property type="project" value="UniProtKB-SubCell"/>
</dbReference>
<evidence type="ECO:0000256" key="1">
    <source>
        <dbReference type="ARBA" id="ARBA00004604"/>
    </source>
</evidence>
<evidence type="ECO:0000256" key="3">
    <source>
        <dbReference type="ARBA" id="ARBA00015522"/>
    </source>
</evidence>
<dbReference type="AlphaFoldDB" id="A0AAW1TC00"/>
<accession>A0AAW1TC00</accession>
<evidence type="ECO:0000256" key="5">
    <source>
        <dbReference type="SAM" id="MobiDB-lite"/>
    </source>
</evidence>
<evidence type="ECO:0000256" key="4">
    <source>
        <dbReference type="ARBA" id="ARBA00023242"/>
    </source>
</evidence>
<sequence length="146" mass="16138">MPDKLGTDVDWSTKQRFKDNYAAAGLMPDPNFGFGRNARPNLIEAAVARDQAGDTQADSDDDLRAAEGKMRRTGPADVQPLTANQQQIVQRLLEAHGDDIHAMSRDRKLNVMLLPPARLKKMIQSHQTFSGKSGVRCSFRAPKNHG</sequence>
<evidence type="ECO:0000313" key="7">
    <source>
        <dbReference type="Proteomes" id="UP001485043"/>
    </source>
</evidence>
<organism evidence="6 7">
    <name type="scientific">Apatococcus fuscideae</name>
    <dbReference type="NCBI Taxonomy" id="2026836"/>
    <lineage>
        <taxon>Eukaryota</taxon>
        <taxon>Viridiplantae</taxon>
        <taxon>Chlorophyta</taxon>
        <taxon>core chlorophytes</taxon>
        <taxon>Trebouxiophyceae</taxon>
        <taxon>Chlorellales</taxon>
        <taxon>Chlorellaceae</taxon>
        <taxon>Apatococcus</taxon>
    </lineage>
</organism>